<evidence type="ECO:0000313" key="2">
    <source>
        <dbReference type="EMBL" id="RXJ66233.1"/>
    </source>
</evidence>
<comment type="caution">
    <text evidence="2">The sequence shown here is derived from an EMBL/GenBank/DDBJ whole genome shotgun (WGS) entry which is preliminary data.</text>
</comment>
<keyword evidence="1" id="KW-0175">Coiled coil</keyword>
<organism evidence="2 3">
    <name type="scientific">Halarcobacter ebronensis</name>
    <dbReference type="NCBI Taxonomy" id="1462615"/>
    <lineage>
        <taxon>Bacteria</taxon>
        <taxon>Pseudomonadati</taxon>
        <taxon>Campylobacterota</taxon>
        <taxon>Epsilonproteobacteria</taxon>
        <taxon>Campylobacterales</taxon>
        <taxon>Arcobacteraceae</taxon>
        <taxon>Halarcobacter</taxon>
    </lineage>
</organism>
<sequence length="91" mass="10750">MPIMFTSHVEQDEKENWYIQLTDPIGHKSATCKSLDEYKIKLEEFSSDYGFDIEVVWSKSKDLSLENIEDLNKKMALLQEEYETEIAELNR</sequence>
<evidence type="ECO:0000313" key="3">
    <source>
        <dbReference type="Proteomes" id="UP000290172"/>
    </source>
</evidence>
<evidence type="ECO:0000256" key="1">
    <source>
        <dbReference type="SAM" id="Coils"/>
    </source>
</evidence>
<accession>A0A4Q0Y8L5</accession>
<dbReference type="EMBL" id="PDKJ01000017">
    <property type="protein sequence ID" value="RXJ66233.1"/>
    <property type="molecule type" value="Genomic_DNA"/>
</dbReference>
<dbReference type="Proteomes" id="UP000290172">
    <property type="component" value="Unassembled WGS sequence"/>
</dbReference>
<feature type="coiled-coil region" evidence="1">
    <location>
        <begin position="61"/>
        <end position="88"/>
    </location>
</feature>
<name>A0A4Q0Y8L5_9BACT</name>
<gene>
    <name evidence="2" type="ORF">CRV08_13755</name>
</gene>
<dbReference type="AlphaFoldDB" id="A0A4Q0Y8L5"/>
<dbReference type="RefSeq" id="WP_128983112.1">
    <property type="nucleotide sequence ID" value="NZ_PDKJ01000017.1"/>
</dbReference>
<reference evidence="2 3" key="1">
    <citation type="submission" date="2017-10" db="EMBL/GenBank/DDBJ databases">
        <title>Genomics of the genus Arcobacter.</title>
        <authorList>
            <person name="Perez-Cataluna A."/>
            <person name="Figueras M.J."/>
        </authorList>
    </citation>
    <scope>NUCLEOTIDE SEQUENCE [LARGE SCALE GENOMIC DNA]</scope>
    <source>
        <strain evidence="2 3">CECT 8993</strain>
    </source>
</reference>
<proteinExistence type="predicted"/>
<protein>
    <submittedName>
        <fullName evidence="2">Uncharacterized protein</fullName>
    </submittedName>
</protein>